<proteinExistence type="predicted"/>
<sequence>NLTSESEVNLTIARVILREQSNPAQLNITLEEIEIQRAEYFNLTSESEVNLTIARVILREQSNPAQLNITLEEIEIQRAEYF</sequence>
<evidence type="ECO:0000313" key="1">
    <source>
        <dbReference type="EMBL" id="CAF4407051.1"/>
    </source>
</evidence>
<dbReference type="Proteomes" id="UP000663874">
    <property type="component" value="Unassembled WGS sequence"/>
</dbReference>
<comment type="caution">
    <text evidence="1">The sequence shown here is derived from an EMBL/GenBank/DDBJ whole genome shotgun (WGS) entry which is preliminary data.</text>
</comment>
<organism evidence="1 2">
    <name type="scientific">Rotaria sordida</name>
    <dbReference type="NCBI Taxonomy" id="392033"/>
    <lineage>
        <taxon>Eukaryota</taxon>
        <taxon>Metazoa</taxon>
        <taxon>Spiralia</taxon>
        <taxon>Gnathifera</taxon>
        <taxon>Rotifera</taxon>
        <taxon>Eurotatoria</taxon>
        <taxon>Bdelloidea</taxon>
        <taxon>Philodinida</taxon>
        <taxon>Philodinidae</taxon>
        <taxon>Rotaria</taxon>
    </lineage>
</organism>
<gene>
    <name evidence="1" type="ORF">FNK824_LOCUS44157</name>
</gene>
<protein>
    <submittedName>
        <fullName evidence="1">Uncharacterized protein</fullName>
    </submittedName>
</protein>
<accession>A0A820PRV1</accession>
<feature type="non-terminal residue" evidence="1">
    <location>
        <position position="1"/>
    </location>
</feature>
<dbReference type="AlphaFoldDB" id="A0A820PRV1"/>
<feature type="non-terminal residue" evidence="1">
    <location>
        <position position="82"/>
    </location>
</feature>
<dbReference type="EMBL" id="CAJOBE010067788">
    <property type="protein sequence ID" value="CAF4407051.1"/>
    <property type="molecule type" value="Genomic_DNA"/>
</dbReference>
<name>A0A820PRV1_9BILA</name>
<evidence type="ECO:0000313" key="2">
    <source>
        <dbReference type="Proteomes" id="UP000663874"/>
    </source>
</evidence>
<reference evidence="1" key="1">
    <citation type="submission" date="2021-02" db="EMBL/GenBank/DDBJ databases">
        <authorList>
            <person name="Nowell W R."/>
        </authorList>
    </citation>
    <scope>NUCLEOTIDE SEQUENCE</scope>
</reference>